<organism evidence="2 4">
    <name type="scientific">Francisella philomiragia</name>
    <dbReference type="NCBI Taxonomy" id="28110"/>
    <lineage>
        <taxon>Bacteria</taxon>
        <taxon>Pseudomonadati</taxon>
        <taxon>Pseudomonadota</taxon>
        <taxon>Gammaproteobacteria</taxon>
        <taxon>Thiotrichales</taxon>
        <taxon>Francisellaceae</taxon>
        <taxon>Francisella</taxon>
    </lineage>
</organism>
<dbReference type="InterPro" id="IPR058248">
    <property type="entry name" value="Lxx211020-like"/>
</dbReference>
<dbReference type="SUPFAM" id="SSF110087">
    <property type="entry name" value="DR1885-like metal-binding protein"/>
    <property type="match status" value="1"/>
</dbReference>
<evidence type="ECO:0000313" key="2">
    <source>
        <dbReference type="EMBL" id="KFJ42836.1"/>
    </source>
</evidence>
<sequence length="149" mass="16636">MKKIILSITTILAIVSFGFSNTQNTKNQCNIESCELSITHAEVKETNSNNTAIKMHIKNSGDKTVDIIAAYSPIDRQTQLHHFVTIGNKRVMKQIKTIEIYPHNSVDLSYQELHVMLIGLKQKITKGQKIPVMLILEDGSTLSTTAIVD</sequence>
<dbReference type="EMBL" id="JACTSG010000001">
    <property type="protein sequence ID" value="MBK2301498.1"/>
    <property type="molecule type" value="Genomic_DNA"/>
</dbReference>
<dbReference type="Proteomes" id="UP000029117">
    <property type="component" value="Unassembled WGS sequence"/>
</dbReference>
<dbReference type="KEGG" id="fpj:LA02_808"/>
<dbReference type="Pfam" id="PF04314">
    <property type="entry name" value="PCuAC"/>
    <property type="match status" value="1"/>
</dbReference>
<dbReference type="InterPro" id="IPR007410">
    <property type="entry name" value="LpqE-like"/>
</dbReference>
<dbReference type="AlphaFoldDB" id="A0AAW3DB39"/>
<dbReference type="PANTHER" id="PTHR36302:SF1">
    <property type="entry name" value="COPPER CHAPERONE PCU(A)C"/>
    <property type="match status" value="1"/>
</dbReference>
<evidence type="ECO:0000313" key="4">
    <source>
        <dbReference type="Proteomes" id="UP000029117"/>
    </source>
</evidence>
<name>A0AAW3DB39_9GAMM</name>
<evidence type="ECO:0000313" key="3">
    <source>
        <dbReference type="EMBL" id="MBK2301498.1"/>
    </source>
</evidence>
<evidence type="ECO:0000256" key="1">
    <source>
        <dbReference type="SAM" id="SignalP"/>
    </source>
</evidence>
<proteinExistence type="predicted"/>
<feature type="chain" id="PRO_5043340910" evidence="1">
    <location>
        <begin position="23"/>
        <end position="149"/>
    </location>
</feature>
<keyword evidence="1" id="KW-0732">Signal</keyword>
<dbReference type="InterPro" id="IPR036182">
    <property type="entry name" value="PCuAC_sf"/>
</dbReference>
<dbReference type="RefSeq" id="WP_035736783.1">
    <property type="nucleotide sequence ID" value="NZ_CP009444.1"/>
</dbReference>
<gene>
    <name evidence="2" type="ORF">DR78_532</name>
    <name evidence="3" type="ORF">IBE52_01065</name>
</gene>
<dbReference type="Proteomes" id="UP000760407">
    <property type="component" value="Unassembled WGS sequence"/>
</dbReference>
<reference evidence="3 5" key="2">
    <citation type="submission" date="2020-08" db="EMBL/GenBank/DDBJ databases">
        <title>Comparative genomics of Francisella species.</title>
        <authorList>
            <person name="Sahl J."/>
            <person name="Sjodin A."/>
            <person name="Wagner D."/>
            <person name="Forsman M."/>
        </authorList>
    </citation>
    <scope>NUCLEOTIDE SEQUENCE [LARGE SCALE GENOMIC DNA]</scope>
    <source>
        <strain evidence="3 5">F1093</strain>
    </source>
</reference>
<dbReference type="PANTHER" id="PTHR36302">
    <property type="entry name" value="BLR7088 PROTEIN"/>
    <property type="match status" value="1"/>
</dbReference>
<evidence type="ECO:0000313" key="5">
    <source>
        <dbReference type="Proteomes" id="UP000760407"/>
    </source>
</evidence>
<feature type="signal peptide" evidence="1">
    <location>
        <begin position="1"/>
        <end position="22"/>
    </location>
</feature>
<protein>
    <submittedName>
        <fullName evidence="3">Copper chaperone PCu(A)C</fullName>
    </submittedName>
</protein>
<dbReference type="EMBL" id="JOUE01000006">
    <property type="protein sequence ID" value="KFJ42836.1"/>
    <property type="molecule type" value="Genomic_DNA"/>
</dbReference>
<reference evidence="2 4" key="1">
    <citation type="submission" date="2014-04" db="EMBL/GenBank/DDBJ databases">
        <authorList>
            <person name="Bishop-Lilly K.A."/>
            <person name="Broomall S.M."/>
            <person name="Chain P.S."/>
            <person name="Chertkov O."/>
            <person name="Coyne S.R."/>
            <person name="Daligault H.E."/>
            <person name="Davenport K.W."/>
            <person name="Erkkila T."/>
            <person name="Frey K.G."/>
            <person name="Gibbons H.S."/>
            <person name="Gu W."/>
            <person name="Jaissle J."/>
            <person name="Johnson S.L."/>
            <person name="Koroleva G.I."/>
            <person name="Ladner J.T."/>
            <person name="Lo C.-C."/>
            <person name="Minogue T.D."/>
            <person name="Munk C."/>
            <person name="Palacios G.F."/>
            <person name="Redden C.L."/>
            <person name="Rosenzweig C.N."/>
            <person name="Scholz M.B."/>
            <person name="Teshima H."/>
            <person name="Xu Y."/>
        </authorList>
    </citation>
    <scope>NUCLEOTIDE SEQUENCE [LARGE SCALE GENOMIC DNA]</scope>
    <source>
        <strain evidence="2 4">FAJ</strain>
    </source>
</reference>
<comment type="caution">
    <text evidence="2">The sequence shown here is derived from an EMBL/GenBank/DDBJ whole genome shotgun (WGS) entry which is preliminary data.</text>
</comment>
<keyword evidence="5" id="KW-1185">Reference proteome</keyword>
<dbReference type="Gene3D" id="2.60.40.1890">
    <property type="entry name" value="PCu(A)C copper chaperone"/>
    <property type="match status" value="1"/>
</dbReference>
<accession>A0AAW3DB39</accession>